<proteinExistence type="inferred from homology"/>
<dbReference type="Proteomes" id="UP000283644">
    <property type="component" value="Unassembled WGS sequence"/>
</dbReference>
<name>A0A417Y7T2_9ACTN</name>
<dbReference type="Pfam" id="PF00067">
    <property type="entry name" value="p450"/>
    <property type="match status" value="1"/>
</dbReference>
<dbReference type="FunFam" id="1.10.630.10:FF:000018">
    <property type="entry name" value="Cytochrome P450 monooxygenase"/>
    <property type="match status" value="1"/>
</dbReference>
<protein>
    <submittedName>
        <fullName evidence="8">Cytochrome P450</fullName>
    </submittedName>
</protein>
<dbReference type="InterPro" id="IPR001128">
    <property type="entry name" value="Cyt_P450"/>
</dbReference>
<dbReference type="PROSITE" id="PS00086">
    <property type="entry name" value="CYTOCHROME_P450"/>
    <property type="match status" value="1"/>
</dbReference>
<accession>A0A417Y7T2</accession>
<dbReference type="GO" id="GO:0005506">
    <property type="term" value="F:iron ion binding"/>
    <property type="evidence" value="ECO:0007669"/>
    <property type="project" value="InterPro"/>
</dbReference>
<keyword evidence="6 7" id="KW-0503">Monooxygenase</keyword>
<dbReference type="PANTHER" id="PTHR46696:SF1">
    <property type="entry name" value="CYTOCHROME P450 YJIB-RELATED"/>
    <property type="match status" value="1"/>
</dbReference>
<dbReference type="PRINTS" id="PR00359">
    <property type="entry name" value="BP450"/>
</dbReference>
<dbReference type="SUPFAM" id="SSF48264">
    <property type="entry name" value="Cytochrome P450"/>
    <property type="match status" value="1"/>
</dbReference>
<keyword evidence="5 7" id="KW-0408">Iron</keyword>
<sequence>MRSVPTTSLDLTSAEVIADPYPFFDEERSRHPVAWHEPTGMYLVFDHATVSAVQRDRRLGRIWADKQPADYLEPFNLLHRNQMMENEPPEHTRLRRPVARAFARGHVERLRPRVRELADGLLDEVDPAGFDVVGDFAEPLPVLVIADLLGVPRSYASSLRDWSQAIVRMYEVPPGPGVVDAAVAAAAEFAGLVRELIAERRNAPRDDLISDLAATELTEDEQVAAVVLLLNAGHEASVNVFGNGLTAMLRRGLRPADDVAATVEEMLRFDSALQLFERTATEPVEIADLTLEPGDKVAVLLGSANRDPAVFDQPAEFRPDRTPNNHVAFGVGVHFCLGAPLARMELVESVGLLFERFPDLGLRNEPVSRGTFVLRGFTSVPVGGGLGFTS</sequence>
<dbReference type="AlphaFoldDB" id="A0A417Y7T2"/>
<evidence type="ECO:0000256" key="4">
    <source>
        <dbReference type="ARBA" id="ARBA00023002"/>
    </source>
</evidence>
<keyword evidence="4 7" id="KW-0560">Oxidoreductase</keyword>
<dbReference type="PANTHER" id="PTHR46696">
    <property type="entry name" value="P450, PUTATIVE (EUROFUNG)-RELATED"/>
    <property type="match status" value="1"/>
</dbReference>
<dbReference type="GO" id="GO:0020037">
    <property type="term" value="F:heme binding"/>
    <property type="evidence" value="ECO:0007669"/>
    <property type="project" value="InterPro"/>
</dbReference>
<evidence type="ECO:0000313" key="8">
    <source>
        <dbReference type="EMBL" id="RHW28818.1"/>
    </source>
</evidence>
<dbReference type="InterPro" id="IPR036396">
    <property type="entry name" value="Cyt_P450_sf"/>
</dbReference>
<organism evidence="8 9">
    <name type="scientific">Nocardioides immobilis</name>
    <dbReference type="NCBI Taxonomy" id="2049295"/>
    <lineage>
        <taxon>Bacteria</taxon>
        <taxon>Bacillati</taxon>
        <taxon>Actinomycetota</taxon>
        <taxon>Actinomycetes</taxon>
        <taxon>Propionibacteriales</taxon>
        <taxon>Nocardioidaceae</taxon>
        <taxon>Nocardioides</taxon>
    </lineage>
</organism>
<reference evidence="8 9" key="1">
    <citation type="submission" date="2018-09" db="EMBL/GenBank/DDBJ databases">
        <title>Genome sequencing of Nocardioides immobilis CCTCC AB 2017083 for comparison to Nocardioides silvaticus.</title>
        <authorList>
            <person name="Li C."/>
            <person name="Wang G."/>
        </authorList>
    </citation>
    <scope>NUCLEOTIDE SEQUENCE [LARGE SCALE GENOMIC DNA]</scope>
    <source>
        <strain evidence="8 9">CCTCC AB 2017083</strain>
    </source>
</reference>
<dbReference type="RefSeq" id="WP_118922428.1">
    <property type="nucleotide sequence ID" value="NZ_QXGH01000009.1"/>
</dbReference>
<keyword evidence="9" id="KW-1185">Reference proteome</keyword>
<gene>
    <name evidence="8" type="ORF">D0Z08_02950</name>
</gene>
<dbReference type="OrthoDB" id="502624at2"/>
<comment type="caution">
    <text evidence="8">The sequence shown here is derived from an EMBL/GenBank/DDBJ whole genome shotgun (WGS) entry which is preliminary data.</text>
</comment>
<dbReference type="InterPro" id="IPR017972">
    <property type="entry name" value="Cyt_P450_CS"/>
</dbReference>
<evidence type="ECO:0000256" key="6">
    <source>
        <dbReference type="ARBA" id="ARBA00023033"/>
    </source>
</evidence>
<dbReference type="GO" id="GO:0016705">
    <property type="term" value="F:oxidoreductase activity, acting on paired donors, with incorporation or reduction of molecular oxygen"/>
    <property type="evidence" value="ECO:0007669"/>
    <property type="project" value="InterPro"/>
</dbReference>
<evidence type="ECO:0000256" key="5">
    <source>
        <dbReference type="ARBA" id="ARBA00023004"/>
    </source>
</evidence>
<dbReference type="InterPro" id="IPR002397">
    <property type="entry name" value="Cyt_P450_B"/>
</dbReference>
<evidence type="ECO:0000256" key="7">
    <source>
        <dbReference type="RuleBase" id="RU000461"/>
    </source>
</evidence>
<keyword evidence="2 7" id="KW-0349">Heme</keyword>
<evidence type="ECO:0000313" key="9">
    <source>
        <dbReference type="Proteomes" id="UP000283644"/>
    </source>
</evidence>
<dbReference type="EMBL" id="QXGH01000009">
    <property type="protein sequence ID" value="RHW28818.1"/>
    <property type="molecule type" value="Genomic_DNA"/>
</dbReference>
<dbReference type="CDD" id="cd20625">
    <property type="entry name" value="CYP164-like"/>
    <property type="match status" value="1"/>
</dbReference>
<evidence type="ECO:0000256" key="2">
    <source>
        <dbReference type="ARBA" id="ARBA00022617"/>
    </source>
</evidence>
<evidence type="ECO:0000256" key="3">
    <source>
        <dbReference type="ARBA" id="ARBA00022723"/>
    </source>
</evidence>
<comment type="similarity">
    <text evidence="1 7">Belongs to the cytochrome P450 family.</text>
</comment>
<dbReference type="Gene3D" id="1.10.630.10">
    <property type="entry name" value="Cytochrome P450"/>
    <property type="match status" value="1"/>
</dbReference>
<evidence type="ECO:0000256" key="1">
    <source>
        <dbReference type="ARBA" id="ARBA00010617"/>
    </source>
</evidence>
<keyword evidence="3 7" id="KW-0479">Metal-binding</keyword>
<dbReference type="GO" id="GO:0004497">
    <property type="term" value="F:monooxygenase activity"/>
    <property type="evidence" value="ECO:0007669"/>
    <property type="project" value="UniProtKB-KW"/>
</dbReference>